<dbReference type="GO" id="GO:0003824">
    <property type="term" value="F:catalytic activity"/>
    <property type="evidence" value="ECO:0007669"/>
    <property type="project" value="InterPro"/>
</dbReference>
<dbReference type="AlphaFoldDB" id="H8I831"/>
<dbReference type="SUPFAM" id="SSF48150">
    <property type="entry name" value="DNA-glycosylase"/>
    <property type="match status" value="1"/>
</dbReference>
<keyword evidence="2" id="KW-1185">Reference proteome</keyword>
<dbReference type="STRING" id="1041930.Mtc_2111"/>
<protein>
    <submittedName>
        <fullName evidence="1">Uncharacterized protein</fullName>
    </submittedName>
</protein>
<dbReference type="RefSeq" id="WP_014406680.1">
    <property type="nucleotide sequence ID" value="NC_017034.1"/>
</dbReference>
<sequence length="209" mass="23873">MREWWQKLDVSELVSSMGEPYSKMLGIDLRMGDAEYVKWLLASILYAKPIREESATRTFKEFEASGLVDAKAIAEAGWDRLVTVLDKGGYTRYDFSTAARLLEVFGNLLKEYGGSLQRLYEASADEEDLERRLMGLGRGVGPITVSIFLRDMRSVWPKARPKPTPRVRKAMSLLGIGNLEDYARRHGLDIVRLETALHRYSRTLKERPQ</sequence>
<dbReference type="KEGG" id="mez:Mtc_2111"/>
<dbReference type="GeneID" id="11972268"/>
<dbReference type="EMBL" id="CP003243">
    <property type="protein sequence ID" value="AFD00849.1"/>
    <property type="molecule type" value="Genomic_DNA"/>
</dbReference>
<reference evidence="1 2" key="1">
    <citation type="journal article" date="2012" name="J. Bacteriol.">
        <title>Complete genome sequence of a thermophilic methanogen, Methanocella conradii HZ254, isolated from Chinese rice field soil.</title>
        <authorList>
            <person name="Lu Z."/>
            <person name="Lu Y."/>
        </authorList>
    </citation>
    <scope>NUCLEOTIDE SEQUENCE [LARGE SCALE GENOMIC DNA]</scope>
    <source>
        <strain evidence="2">DSM 24694 / JCM 17849 / CGMCC 1.5162 / HZ254</strain>
    </source>
</reference>
<organism evidence="1 2">
    <name type="scientific">Methanocella conradii (strain DSM 24694 / JCM 17849 / CGMCC 1.5162 / HZ254)</name>
    <dbReference type="NCBI Taxonomy" id="1041930"/>
    <lineage>
        <taxon>Archaea</taxon>
        <taxon>Methanobacteriati</taxon>
        <taxon>Methanobacteriota</taxon>
        <taxon>Stenosarchaea group</taxon>
        <taxon>Methanomicrobia</taxon>
        <taxon>Methanocellales</taxon>
        <taxon>Methanocellaceae</taxon>
        <taxon>Methanocella</taxon>
    </lineage>
</organism>
<proteinExistence type="predicted"/>
<dbReference type="eggNOG" id="arCOG00459">
    <property type="taxonomic scope" value="Archaea"/>
</dbReference>
<evidence type="ECO:0000313" key="2">
    <source>
        <dbReference type="Proteomes" id="UP000005233"/>
    </source>
</evidence>
<dbReference type="InterPro" id="IPR011257">
    <property type="entry name" value="DNA_glycosylase"/>
</dbReference>
<accession>H8I831</accession>
<name>H8I831_METCZ</name>
<dbReference type="HOGENOM" id="CLU_050554_1_1_2"/>
<evidence type="ECO:0000313" key="1">
    <source>
        <dbReference type="EMBL" id="AFD00849.1"/>
    </source>
</evidence>
<dbReference type="Proteomes" id="UP000005233">
    <property type="component" value="Chromosome"/>
</dbReference>
<gene>
    <name evidence="1" type="ordered locus">Mtc_2111</name>
</gene>
<dbReference type="GO" id="GO:0006281">
    <property type="term" value="P:DNA repair"/>
    <property type="evidence" value="ECO:0007669"/>
    <property type="project" value="InterPro"/>
</dbReference>